<comment type="caution">
    <text evidence="1">The sequence shown here is derived from an EMBL/GenBank/DDBJ whole genome shotgun (WGS) entry which is preliminary data.</text>
</comment>
<dbReference type="Proteomes" id="UP001202328">
    <property type="component" value="Unassembled WGS sequence"/>
</dbReference>
<reference evidence="1" key="1">
    <citation type="submission" date="2022-04" db="EMBL/GenBank/DDBJ databases">
        <title>A functionally conserved STORR gene fusion in Papaver species that diverged 16.8 million years ago.</title>
        <authorList>
            <person name="Catania T."/>
        </authorList>
    </citation>
    <scope>NUCLEOTIDE SEQUENCE</scope>
    <source>
        <strain evidence="1">S-188037</strain>
    </source>
</reference>
<protein>
    <submittedName>
        <fullName evidence="1">Uncharacterized protein</fullName>
    </submittedName>
</protein>
<dbReference type="AlphaFoldDB" id="A0AAD4X7U0"/>
<proteinExistence type="predicted"/>
<keyword evidence="2" id="KW-1185">Reference proteome</keyword>
<evidence type="ECO:0000313" key="1">
    <source>
        <dbReference type="EMBL" id="KAI3861518.1"/>
    </source>
</evidence>
<evidence type="ECO:0000313" key="2">
    <source>
        <dbReference type="Proteomes" id="UP001202328"/>
    </source>
</evidence>
<name>A0AAD4X7U0_9MAGN</name>
<feature type="non-terminal residue" evidence="1">
    <location>
        <position position="1"/>
    </location>
</feature>
<sequence>GKEALVKRFENCYFKCDSDKLLPLCFSPFRDGSGGFVVESTVGKCSGPRLYQNEADGDHKLTSE</sequence>
<gene>
    <name evidence="1" type="ORF">MKW98_000470</name>
</gene>
<accession>A0AAD4X7U0</accession>
<organism evidence="1 2">
    <name type="scientific">Papaver atlanticum</name>
    <dbReference type="NCBI Taxonomy" id="357466"/>
    <lineage>
        <taxon>Eukaryota</taxon>
        <taxon>Viridiplantae</taxon>
        <taxon>Streptophyta</taxon>
        <taxon>Embryophyta</taxon>
        <taxon>Tracheophyta</taxon>
        <taxon>Spermatophyta</taxon>
        <taxon>Magnoliopsida</taxon>
        <taxon>Ranunculales</taxon>
        <taxon>Papaveraceae</taxon>
        <taxon>Papaveroideae</taxon>
        <taxon>Papaver</taxon>
    </lineage>
</organism>
<dbReference type="EMBL" id="JAJJMB010014260">
    <property type="protein sequence ID" value="KAI3861518.1"/>
    <property type="molecule type" value="Genomic_DNA"/>
</dbReference>